<evidence type="ECO:0000256" key="2">
    <source>
        <dbReference type="ARBA" id="ARBA00022605"/>
    </source>
</evidence>
<evidence type="ECO:0000256" key="4">
    <source>
        <dbReference type="ARBA" id="ARBA00023304"/>
    </source>
</evidence>
<dbReference type="InterPro" id="IPR012567">
    <property type="entry name" value="IlvGEDA_leader"/>
</dbReference>
<keyword evidence="2" id="KW-0028">Amino-acid biosynthesis</keyword>
<dbReference type="NCBIfam" id="NF007744">
    <property type="entry name" value="PRK10424.1"/>
    <property type="match status" value="1"/>
</dbReference>
<evidence type="ECO:0000313" key="7">
    <source>
        <dbReference type="EMBL" id="NDL64347.1"/>
    </source>
</evidence>
<keyword evidence="3" id="KW-0428">Leader peptide</keyword>
<name>A0A845SM98_9GAMM</name>
<dbReference type="GO" id="GO:0008652">
    <property type="term" value="P:amino acid biosynthetic process"/>
    <property type="evidence" value="ECO:0007669"/>
    <property type="project" value="UniProtKB-KW"/>
</dbReference>
<comment type="caution">
    <text evidence="7">The sequence shown here is derived from an EMBL/GenBank/DDBJ whole genome shotgun (WGS) entry which is preliminary data.</text>
</comment>
<protein>
    <recommendedName>
        <fullName evidence="1">ilv operon leader peptide</fullName>
    </recommendedName>
    <alternativeName>
        <fullName evidence="5">ilvGMEDA operon attenuator peptide</fullName>
    </alternativeName>
</protein>
<evidence type="ECO:0000256" key="1">
    <source>
        <dbReference type="ARBA" id="ARBA00017652"/>
    </source>
</evidence>
<accession>A0A845SM98</accession>
<dbReference type="Proteomes" id="UP000461443">
    <property type="component" value="Unassembled WGS sequence"/>
</dbReference>
<dbReference type="RefSeq" id="WP_162367070.1">
    <property type="nucleotide sequence ID" value="NZ_WUBS01000012.1"/>
</dbReference>
<keyword evidence="4" id="KW-0100">Branched-chain amino acid biosynthesis</keyword>
<sequence>MKAFVQVISLVVISVVVIIIPPCGAALGRRKAY</sequence>
<reference evidence="7 8" key="2">
    <citation type="submission" date="2020-02" db="EMBL/GenBank/DDBJ databases">
        <title>The new genus of Enterobacteriales.</title>
        <authorList>
            <person name="Kim I.S."/>
        </authorList>
    </citation>
    <scope>NUCLEOTIDE SEQUENCE [LARGE SCALE GENOMIC DNA]</scope>
    <source>
        <strain evidence="7 8">SAP-6</strain>
    </source>
</reference>
<dbReference type="GO" id="GO:0009082">
    <property type="term" value="P:branched-chain amino acid biosynthetic process"/>
    <property type="evidence" value="ECO:0007669"/>
    <property type="project" value="UniProtKB-KW"/>
</dbReference>
<organism evidence="7 8">
    <name type="scientific">Acerihabitans arboris</name>
    <dbReference type="NCBI Taxonomy" id="2691583"/>
    <lineage>
        <taxon>Bacteria</taxon>
        <taxon>Pseudomonadati</taxon>
        <taxon>Pseudomonadota</taxon>
        <taxon>Gammaproteobacteria</taxon>
        <taxon>Enterobacterales</taxon>
        <taxon>Pectobacteriaceae</taxon>
        <taxon>Acerihabitans</taxon>
    </lineage>
</organism>
<gene>
    <name evidence="7" type="primary">ilvL</name>
    <name evidence="7" type="ORF">GRH90_16545</name>
</gene>
<dbReference type="EMBL" id="WUBS01000012">
    <property type="protein sequence ID" value="NDL64347.1"/>
    <property type="molecule type" value="Genomic_DNA"/>
</dbReference>
<keyword evidence="6" id="KW-0472">Membrane</keyword>
<dbReference type="Pfam" id="PF08046">
    <property type="entry name" value="IlvGEDA_leader"/>
    <property type="match status" value="1"/>
</dbReference>
<proteinExistence type="predicted"/>
<feature type="transmembrane region" description="Helical" evidence="6">
    <location>
        <begin position="6"/>
        <end position="27"/>
    </location>
</feature>
<evidence type="ECO:0000256" key="3">
    <source>
        <dbReference type="ARBA" id="ARBA00022623"/>
    </source>
</evidence>
<keyword evidence="6" id="KW-1133">Transmembrane helix</keyword>
<evidence type="ECO:0000313" key="8">
    <source>
        <dbReference type="Proteomes" id="UP000461443"/>
    </source>
</evidence>
<keyword evidence="8" id="KW-1185">Reference proteome</keyword>
<dbReference type="AlphaFoldDB" id="A0A845SM98"/>
<evidence type="ECO:0000256" key="6">
    <source>
        <dbReference type="SAM" id="Phobius"/>
    </source>
</evidence>
<keyword evidence="6" id="KW-0812">Transmembrane</keyword>
<reference evidence="7 8" key="1">
    <citation type="submission" date="2019-12" db="EMBL/GenBank/DDBJ databases">
        <authorList>
            <person name="Lee S.D."/>
        </authorList>
    </citation>
    <scope>NUCLEOTIDE SEQUENCE [LARGE SCALE GENOMIC DNA]</scope>
    <source>
        <strain evidence="7 8">SAP-6</strain>
    </source>
</reference>
<evidence type="ECO:0000256" key="5">
    <source>
        <dbReference type="ARBA" id="ARBA00033168"/>
    </source>
</evidence>